<comment type="caution">
    <text evidence="2">The sequence shown here is derived from an EMBL/GenBank/DDBJ whole genome shotgun (WGS) entry which is preliminary data.</text>
</comment>
<dbReference type="EMBL" id="SDLV01000016">
    <property type="protein sequence ID" value="THV60612.1"/>
    <property type="molecule type" value="Genomic_DNA"/>
</dbReference>
<keyword evidence="1" id="KW-0732">Signal</keyword>
<organism evidence="2 3">
    <name type="scientific">Chryseobacterium candidae</name>
    <dbReference type="NCBI Taxonomy" id="1978493"/>
    <lineage>
        <taxon>Bacteria</taxon>
        <taxon>Pseudomonadati</taxon>
        <taxon>Bacteroidota</taxon>
        <taxon>Flavobacteriia</taxon>
        <taxon>Flavobacteriales</taxon>
        <taxon>Weeksellaceae</taxon>
        <taxon>Chryseobacterium group</taxon>
        <taxon>Chryseobacterium</taxon>
    </lineage>
</organism>
<evidence type="ECO:0000313" key="2">
    <source>
        <dbReference type="EMBL" id="THV60612.1"/>
    </source>
</evidence>
<dbReference type="Gene3D" id="2.60.120.40">
    <property type="match status" value="1"/>
</dbReference>
<reference evidence="2 3" key="1">
    <citation type="submission" date="2019-01" db="EMBL/GenBank/DDBJ databases">
        <authorList>
            <person name="B I."/>
            <person name="Ch S."/>
            <person name="Ch V.R."/>
        </authorList>
    </citation>
    <scope>NUCLEOTIDE SEQUENCE [LARGE SCALE GENOMIC DNA]</scope>
    <source>
        <strain evidence="2 3">JC507</strain>
    </source>
</reference>
<gene>
    <name evidence="2" type="ORF">EK417_08445</name>
</gene>
<feature type="chain" id="PRO_5046210160" description="C1q domain-containing protein" evidence="1">
    <location>
        <begin position="20"/>
        <end position="210"/>
    </location>
</feature>
<keyword evidence="3" id="KW-1185">Reference proteome</keyword>
<evidence type="ECO:0000313" key="3">
    <source>
        <dbReference type="Proteomes" id="UP000306038"/>
    </source>
</evidence>
<feature type="signal peptide" evidence="1">
    <location>
        <begin position="1"/>
        <end position="19"/>
    </location>
</feature>
<protein>
    <recommendedName>
        <fullName evidence="4">C1q domain-containing protein</fullName>
    </recommendedName>
</protein>
<proteinExistence type="predicted"/>
<evidence type="ECO:0008006" key="4">
    <source>
        <dbReference type="Google" id="ProtNLM"/>
    </source>
</evidence>
<accession>A0ABY2R7U1</accession>
<dbReference type="InterPro" id="IPR008983">
    <property type="entry name" value="Tumour_necrosis_fac-like_dom"/>
</dbReference>
<dbReference type="Proteomes" id="UP000306038">
    <property type="component" value="Unassembled WGS sequence"/>
</dbReference>
<sequence length="210" mass="22312">MKKTIVNLSFILLPGLAFSQIGIKTAQPTESIDVASGNIRIRDINSNISTDSTDKLVVTDPNGVLKVKSSLFIPSTSVIGSKTTKSSNIAANLQATVIFNTNPLLNNFTYASATGVYTALKQGYYQITATVNKDVSMNNPTDGSSAVSLLVNNIVVNIIINGYLPGTQSTNQNFTYVVYLNPGDTFKLTTDYTRTSSITSAQISVVALGG</sequence>
<evidence type="ECO:0000256" key="1">
    <source>
        <dbReference type="SAM" id="SignalP"/>
    </source>
</evidence>
<name>A0ABY2R7U1_9FLAO</name>
<dbReference type="SUPFAM" id="SSF49842">
    <property type="entry name" value="TNF-like"/>
    <property type="match status" value="1"/>
</dbReference>
<dbReference type="RefSeq" id="WP_136521906.1">
    <property type="nucleotide sequence ID" value="NZ_SDLV01000016.1"/>
</dbReference>